<organism evidence="2 3">
    <name type="scientific">Clostridium frigoris</name>
    <dbReference type="NCBI Taxonomy" id="205327"/>
    <lineage>
        <taxon>Bacteria</taxon>
        <taxon>Bacillati</taxon>
        <taxon>Bacillota</taxon>
        <taxon>Clostridia</taxon>
        <taxon>Eubacteriales</taxon>
        <taxon>Clostridiaceae</taxon>
        <taxon>Clostridium</taxon>
    </lineage>
</organism>
<protein>
    <submittedName>
        <fullName evidence="2">GerMN domain-containing protein</fullName>
    </submittedName>
</protein>
<comment type="caution">
    <text evidence="2">The sequence shown here is derived from an EMBL/GenBank/DDBJ whole genome shotgun (WGS) entry which is preliminary data.</text>
</comment>
<dbReference type="EMBL" id="JAHLDV010000019">
    <property type="protein sequence ID" value="MBU3160053.1"/>
    <property type="molecule type" value="Genomic_DNA"/>
</dbReference>
<dbReference type="PROSITE" id="PS51257">
    <property type="entry name" value="PROKAR_LIPOPROTEIN"/>
    <property type="match status" value="1"/>
</dbReference>
<feature type="domain" description="GerMN" evidence="1">
    <location>
        <begin position="252"/>
        <end position="340"/>
    </location>
</feature>
<reference evidence="2 3" key="1">
    <citation type="submission" date="2021-06" db="EMBL/GenBank/DDBJ databases">
        <title>Clostridia strains as spoilage organisms.</title>
        <authorList>
            <person name="Wambui J."/>
            <person name="Stephan R."/>
            <person name="Stevens M.J.A."/>
        </authorList>
    </citation>
    <scope>NUCLEOTIDE SEQUENCE [LARGE SCALE GENOMIC DNA]</scope>
    <source>
        <strain evidence="2 3">DSM 14204</strain>
    </source>
</reference>
<sequence length="361" mass="41146">MRKYIRILLVIVIFVLLAGCDKGPISKSTISDNTSNTTPKSESSKATSYTAKISDYYPFEKNIKYIYTGYSNEYSTYSVYVDYLIGNREQIIVNNGSTEAIKVLENKDGELRLISSQNEIYYRENFTSQINNNPEILLKQPLTKGTSWTLKDGSNRSITNVKATIKTPLANYECIEVTTVRKEVTEKDYYAANIGLVKTLYSNNGKVSSSLGKIEKNSPLVQTVKFYYPNGNDGMNYVTDKKLSFYTNDITKKIFENYLREVPKKNLGKLISANTRIRSLYLNKDNMVYLDFSKEFTQEMNAGSTYESQILQCITNTLGDYYMVKKVYITVEGKPYSSGHILMKKGEAFIVNYKNTIVLTQ</sequence>
<accession>A0ABS6BT06</accession>
<evidence type="ECO:0000313" key="2">
    <source>
        <dbReference type="EMBL" id="MBU3160053.1"/>
    </source>
</evidence>
<evidence type="ECO:0000313" key="3">
    <source>
        <dbReference type="Proteomes" id="UP000776252"/>
    </source>
</evidence>
<dbReference type="RefSeq" id="WP_216148773.1">
    <property type="nucleotide sequence ID" value="NZ_JAHLDV010000019.1"/>
</dbReference>
<dbReference type="InterPro" id="IPR019606">
    <property type="entry name" value="GerMN"/>
</dbReference>
<keyword evidence="3" id="KW-1185">Reference proteome</keyword>
<proteinExistence type="predicted"/>
<dbReference type="Proteomes" id="UP000776252">
    <property type="component" value="Unassembled WGS sequence"/>
</dbReference>
<dbReference type="Pfam" id="PF10646">
    <property type="entry name" value="Germane"/>
    <property type="match status" value="1"/>
</dbReference>
<gene>
    <name evidence="2" type="ORF">KPL37_09840</name>
</gene>
<dbReference type="SMART" id="SM00909">
    <property type="entry name" value="Germane"/>
    <property type="match status" value="1"/>
</dbReference>
<evidence type="ECO:0000259" key="1">
    <source>
        <dbReference type="SMART" id="SM00909"/>
    </source>
</evidence>
<name>A0ABS6BT06_9CLOT</name>